<keyword evidence="1" id="KW-0812">Transmembrane</keyword>
<sequence length="67" mass="7354">MTVFNLSSAALVNARRASRAVWRELVSPKKSDSLTLQELAFLAGVIPNLIYSVFWAIHLAIIVVATI</sequence>
<keyword evidence="1" id="KW-0472">Membrane</keyword>
<evidence type="ECO:0000313" key="2">
    <source>
        <dbReference type="EMBL" id="PLW09020.1"/>
    </source>
</evidence>
<accession>A0A2N5S6Z6</accession>
<evidence type="ECO:0000256" key="1">
    <source>
        <dbReference type="SAM" id="Phobius"/>
    </source>
</evidence>
<proteinExistence type="predicted"/>
<protein>
    <submittedName>
        <fullName evidence="2">Uncharacterized protein</fullName>
    </submittedName>
</protein>
<keyword evidence="1" id="KW-1133">Transmembrane helix</keyword>
<dbReference type="Proteomes" id="UP000235392">
    <property type="component" value="Unassembled WGS sequence"/>
</dbReference>
<organism evidence="2 3">
    <name type="scientific">Puccinia coronata f. sp. avenae</name>
    <dbReference type="NCBI Taxonomy" id="200324"/>
    <lineage>
        <taxon>Eukaryota</taxon>
        <taxon>Fungi</taxon>
        <taxon>Dikarya</taxon>
        <taxon>Basidiomycota</taxon>
        <taxon>Pucciniomycotina</taxon>
        <taxon>Pucciniomycetes</taxon>
        <taxon>Pucciniales</taxon>
        <taxon>Pucciniaceae</taxon>
        <taxon>Puccinia</taxon>
    </lineage>
</organism>
<evidence type="ECO:0000313" key="3">
    <source>
        <dbReference type="Proteomes" id="UP000235392"/>
    </source>
</evidence>
<reference evidence="2 3" key="1">
    <citation type="submission" date="2017-11" db="EMBL/GenBank/DDBJ databases">
        <title>De novo assembly and phasing of dikaryotic genomes from two isolates of Puccinia coronata f. sp. avenae, the causal agent of oat crown rust.</title>
        <authorList>
            <person name="Miller M.E."/>
            <person name="Zhang Y."/>
            <person name="Omidvar V."/>
            <person name="Sperschneider J."/>
            <person name="Schwessinger B."/>
            <person name="Raley C."/>
            <person name="Palmer J.M."/>
            <person name="Garnica D."/>
            <person name="Upadhyaya N."/>
            <person name="Rathjen J."/>
            <person name="Taylor J.M."/>
            <person name="Park R.F."/>
            <person name="Dodds P.N."/>
            <person name="Hirsch C.D."/>
            <person name="Kianian S.F."/>
            <person name="Figueroa M."/>
        </authorList>
    </citation>
    <scope>NUCLEOTIDE SEQUENCE [LARGE SCALE GENOMIC DNA]</scope>
    <source>
        <strain evidence="2">12SD80</strain>
    </source>
</reference>
<comment type="caution">
    <text evidence="2">The sequence shown here is derived from an EMBL/GenBank/DDBJ whole genome shotgun (WGS) entry which is preliminary data.</text>
</comment>
<feature type="transmembrane region" description="Helical" evidence="1">
    <location>
        <begin position="41"/>
        <end position="65"/>
    </location>
</feature>
<name>A0A2N5S6Z6_9BASI</name>
<gene>
    <name evidence="2" type="ORF">PCASD_24188</name>
</gene>
<dbReference type="EMBL" id="PGCI01001031">
    <property type="protein sequence ID" value="PLW09020.1"/>
    <property type="molecule type" value="Genomic_DNA"/>
</dbReference>
<dbReference type="AlphaFoldDB" id="A0A2N5S6Z6"/>